<evidence type="ECO:0000313" key="1">
    <source>
        <dbReference type="EMBL" id="KAL1279294.1"/>
    </source>
</evidence>
<sequence>MKVKVKVESDVTCGQLLESKFLQTDAERELWQTAVVELMSDKEDAIINGRPVWVVRSPPHRNPQLSDLCQQLQRRLEADMQYTCTHHQRLRTDEAAA</sequence>
<keyword evidence="2" id="KW-1185">Reference proteome</keyword>
<dbReference type="PANTHER" id="PTHR14375">
    <property type="entry name" value="SIMILAR TO RIKEN CDNA 4931414P19"/>
    <property type="match status" value="1"/>
</dbReference>
<dbReference type="Proteomes" id="UP001558613">
    <property type="component" value="Unassembled WGS sequence"/>
</dbReference>
<gene>
    <name evidence="1" type="ORF">QQF64_025967</name>
</gene>
<name>A0ABR3NQU4_9TELE</name>
<dbReference type="PANTHER" id="PTHR14375:SF2">
    <property type="entry name" value="SIMILAR TO RIKEN CDNA 4931414P19"/>
    <property type="match status" value="1"/>
</dbReference>
<reference evidence="1 2" key="1">
    <citation type="submission" date="2023-09" db="EMBL/GenBank/DDBJ databases">
        <authorList>
            <person name="Wang M."/>
        </authorList>
    </citation>
    <scope>NUCLEOTIDE SEQUENCE [LARGE SCALE GENOMIC DNA]</scope>
    <source>
        <strain evidence="1">GT-2023</strain>
        <tissue evidence="1">Liver</tissue>
    </source>
</reference>
<accession>A0ABR3NQU4</accession>
<dbReference type="EMBL" id="JAYMGO010000003">
    <property type="protein sequence ID" value="KAL1279294.1"/>
    <property type="molecule type" value="Genomic_DNA"/>
</dbReference>
<comment type="caution">
    <text evidence="1">The sequence shown here is derived from an EMBL/GenBank/DDBJ whole genome shotgun (WGS) entry which is preliminary data.</text>
</comment>
<proteinExistence type="predicted"/>
<evidence type="ECO:0000313" key="2">
    <source>
        <dbReference type="Proteomes" id="UP001558613"/>
    </source>
</evidence>
<protein>
    <submittedName>
        <fullName evidence="1">Uncharacterized protein</fullName>
    </submittedName>
</protein>
<dbReference type="InterPro" id="IPR028101">
    <property type="entry name" value="DUF4616"/>
</dbReference>
<organism evidence="1 2">
    <name type="scientific">Cirrhinus molitorella</name>
    <name type="common">mud carp</name>
    <dbReference type="NCBI Taxonomy" id="172907"/>
    <lineage>
        <taxon>Eukaryota</taxon>
        <taxon>Metazoa</taxon>
        <taxon>Chordata</taxon>
        <taxon>Craniata</taxon>
        <taxon>Vertebrata</taxon>
        <taxon>Euteleostomi</taxon>
        <taxon>Actinopterygii</taxon>
        <taxon>Neopterygii</taxon>
        <taxon>Teleostei</taxon>
        <taxon>Ostariophysi</taxon>
        <taxon>Cypriniformes</taxon>
        <taxon>Cyprinidae</taxon>
        <taxon>Labeoninae</taxon>
        <taxon>Labeonini</taxon>
        <taxon>Cirrhinus</taxon>
    </lineage>
</organism>
<dbReference type="Pfam" id="PF15394">
    <property type="entry name" value="DUF4616"/>
    <property type="match status" value="1"/>
</dbReference>